<dbReference type="AlphaFoldDB" id="A0A6L3YB22"/>
<dbReference type="InterPro" id="IPR008807">
    <property type="entry name" value="ROS_MUCR"/>
</dbReference>
<sequence>MSDPVTITLLELTTDIVSSYVSNNSIQSSELPSLISLVHGKLNELQNGPVEVVVEGESQKPAVNPKKSVFDDHIICLEDGKKFQSMKRHLKTVYNLTPDEYRTKWGLPRDYPMVTKNYSAKRSAMAKNMGLGRKPGETPVAKSKKKKSQNL</sequence>
<evidence type="ECO:0000313" key="3">
    <source>
        <dbReference type="EMBL" id="KAB2680058.1"/>
    </source>
</evidence>
<dbReference type="GO" id="GO:0003677">
    <property type="term" value="F:DNA binding"/>
    <property type="evidence" value="ECO:0007669"/>
    <property type="project" value="InterPro"/>
</dbReference>
<name>A0A6L3YB22_9HYPH</name>
<comment type="caution">
    <text evidence="3">The sequence shown here is derived from an EMBL/GenBank/DDBJ whole genome shotgun (WGS) entry which is preliminary data.</text>
</comment>
<reference evidence="3 4" key="1">
    <citation type="submission" date="2019-09" db="EMBL/GenBank/DDBJ databases">
        <title>Taxonomic organization of the family Brucellaceae based on a phylogenomic approach.</title>
        <authorList>
            <person name="Leclercq S."/>
            <person name="Cloeckaert A."/>
            <person name="Zygmunt M.S."/>
        </authorList>
    </citation>
    <scope>NUCLEOTIDE SEQUENCE [LARGE SCALE GENOMIC DNA]</scope>
    <source>
        <strain evidence="3 4">WS1830</strain>
    </source>
</reference>
<accession>A0A6L3YB22</accession>
<organism evidence="3 4">
    <name type="scientific">Brucella tritici</name>
    <dbReference type="NCBI Taxonomy" id="94626"/>
    <lineage>
        <taxon>Bacteria</taxon>
        <taxon>Pseudomonadati</taxon>
        <taxon>Pseudomonadota</taxon>
        <taxon>Alphaproteobacteria</taxon>
        <taxon>Hyphomicrobiales</taxon>
        <taxon>Brucellaceae</taxon>
        <taxon>Brucella/Ochrobactrum group</taxon>
        <taxon>Brucella</taxon>
    </lineage>
</organism>
<dbReference type="Pfam" id="PF05443">
    <property type="entry name" value="ROS_MUCR"/>
    <property type="match status" value="1"/>
</dbReference>
<gene>
    <name evidence="3" type="ORF">F9L08_21915</name>
</gene>
<dbReference type="Gene3D" id="1.10.10.1550">
    <property type="entry name" value="ROS/MUCR transcriptional regulator protein"/>
    <property type="match status" value="1"/>
</dbReference>
<feature type="compositionally biased region" description="Basic residues" evidence="2">
    <location>
        <begin position="142"/>
        <end position="151"/>
    </location>
</feature>
<evidence type="ECO:0000256" key="1">
    <source>
        <dbReference type="ARBA" id="ARBA00007031"/>
    </source>
</evidence>
<dbReference type="Proteomes" id="UP000481643">
    <property type="component" value="Unassembled WGS sequence"/>
</dbReference>
<comment type="similarity">
    <text evidence="1">Belongs to the ros/MucR family.</text>
</comment>
<evidence type="ECO:0000313" key="4">
    <source>
        <dbReference type="Proteomes" id="UP000481643"/>
    </source>
</evidence>
<evidence type="ECO:0000256" key="2">
    <source>
        <dbReference type="SAM" id="MobiDB-lite"/>
    </source>
</evidence>
<proteinExistence type="inferred from homology"/>
<dbReference type="EMBL" id="WBVX01000029">
    <property type="protein sequence ID" value="KAB2680058.1"/>
    <property type="molecule type" value="Genomic_DNA"/>
</dbReference>
<feature type="region of interest" description="Disordered" evidence="2">
    <location>
        <begin position="124"/>
        <end position="151"/>
    </location>
</feature>
<dbReference type="InterPro" id="IPR041920">
    <property type="entry name" value="ROS/MUCR_sf"/>
</dbReference>
<protein>
    <submittedName>
        <fullName evidence="3">Transcriptional regulator</fullName>
    </submittedName>
</protein>
<dbReference type="GO" id="GO:0008270">
    <property type="term" value="F:zinc ion binding"/>
    <property type="evidence" value="ECO:0007669"/>
    <property type="project" value="InterPro"/>
</dbReference>
<dbReference type="RefSeq" id="WP_151652966.1">
    <property type="nucleotide sequence ID" value="NZ_WBVX01000029.1"/>
</dbReference>
<dbReference type="GO" id="GO:0006355">
    <property type="term" value="P:regulation of DNA-templated transcription"/>
    <property type="evidence" value="ECO:0007669"/>
    <property type="project" value="InterPro"/>
</dbReference>